<dbReference type="NCBIfam" id="NF001033">
    <property type="entry name" value="PRK00114.1"/>
    <property type="match status" value="1"/>
</dbReference>
<evidence type="ECO:0000313" key="7">
    <source>
        <dbReference type="Proteomes" id="UP000095401"/>
    </source>
</evidence>
<reference evidence="7" key="1">
    <citation type="submission" date="2016-09" db="EMBL/GenBank/DDBJ databases">
        <title>Acidihalobacter prosperus F5.</title>
        <authorList>
            <person name="Khaleque H.N."/>
            <person name="Ramsay J.P."/>
            <person name="Kaksonen A.H."/>
            <person name="Boxall N.J."/>
            <person name="Watkin E.L.J."/>
        </authorList>
    </citation>
    <scope>NUCLEOTIDE SEQUENCE [LARGE SCALE GENOMIC DNA]</scope>
    <source>
        <strain evidence="7">F5</strain>
    </source>
</reference>
<dbReference type="Pfam" id="PF01430">
    <property type="entry name" value="HSP33"/>
    <property type="match status" value="1"/>
</dbReference>
<dbReference type="Gene3D" id="3.55.30.10">
    <property type="entry name" value="Hsp33 domain"/>
    <property type="match status" value="1"/>
</dbReference>
<sequence>MNENDSLRRFLIERTHVRGEWVHLDATWQALLERAEYPEPVRRLLGEALVATALLSATIKFSGSLILQIRGDGPVPLLVVQARVERPRNGEGEGDGRRTLRGLAHWSGEILPGTLAELCGSGHLALTIDPGDGRERYQGIVALEGASLAEALQGYFERSEQLPTRLWLAIDEARAAGLLLQALPVEVADPDAWRRTVGLADTLAPDELIALPAEVLLHRLYHEEQVRLFDREPVGFHCGCSRPRVEEVIRGLGRTEADDILAEQGRISVDCEFCGAHYAFDAVDVEAIFAIDSQPPPVPHTEH</sequence>
<dbReference type="GO" id="GO:0051082">
    <property type="term" value="F:unfolded protein binding"/>
    <property type="evidence" value="ECO:0007669"/>
    <property type="project" value="InterPro"/>
</dbReference>
<keyword evidence="5" id="KW-0676">Redox-active center</keyword>
<dbReference type="Proteomes" id="UP000095401">
    <property type="component" value="Chromosome"/>
</dbReference>
<keyword evidence="3" id="KW-1015">Disulfide bond</keyword>
<keyword evidence="1" id="KW-0963">Cytoplasm</keyword>
<gene>
    <name evidence="6" type="ORF">BI364_01875</name>
</gene>
<dbReference type="EMBL" id="CP017415">
    <property type="protein sequence ID" value="AOU96921.1"/>
    <property type="molecule type" value="Genomic_DNA"/>
</dbReference>
<dbReference type="PANTHER" id="PTHR30111:SF1">
    <property type="entry name" value="33 KDA CHAPERONIN"/>
    <property type="match status" value="1"/>
</dbReference>
<dbReference type="AlphaFoldDB" id="A0A1D8IKL0"/>
<evidence type="ECO:0000256" key="5">
    <source>
        <dbReference type="ARBA" id="ARBA00023284"/>
    </source>
</evidence>
<proteinExistence type="predicted"/>
<protein>
    <submittedName>
        <fullName evidence="6">Molecular chaperone Hsp33</fullName>
    </submittedName>
</protein>
<dbReference type="GO" id="GO:0005737">
    <property type="term" value="C:cytoplasm"/>
    <property type="evidence" value="ECO:0007669"/>
    <property type="project" value="InterPro"/>
</dbReference>
<accession>A0A1D8IKL0</accession>
<dbReference type="PANTHER" id="PTHR30111">
    <property type="entry name" value="33 KDA CHAPERONIN"/>
    <property type="match status" value="1"/>
</dbReference>
<keyword evidence="4" id="KW-0143">Chaperone</keyword>
<dbReference type="InterPro" id="IPR023212">
    <property type="entry name" value="Hsp33_helix_hairpin_bin_dom_sf"/>
</dbReference>
<dbReference type="GO" id="GO:0042026">
    <property type="term" value="P:protein refolding"/>
    <property type="evidence" value="ECO:0007669"/>
    <property type="project" value="TreeGrafter"/>
</dbReference>
<evidence type="ECO:0000256" key="3">
    <source>
        <dbReference type="ARBA" id="ARBA00023157"/>
    </source>
</evidence>
<dbReference type="SUPFAM" id="SSF118352">
    <property type="entry name" value="HSP33 redox switch-like"/>
    <property type="match status" value="1"/>
</dbReference>
<dbReference type="GO" id="GO:0044183">
    <property type="term" value="F:protein folding chaperone"/>
    <property type="evidence" value="ECO:0007669"/>
    <property type="project" value="TreeGrafter"/>
</dbReference>
<dbReference type="InterPro" id="IPR016153">
    <property type="entry name" value="Heat_shock_Hsp33_N"/>
</dbReference>
<keyword evidence="7" id="KW-1185">Reference proteome</keyword>
<evidence type="ECO:0000256" key="2">
    <source>
        <dbReference type="ARBA" id="ARBA00022833"/>
    </source>
</evidence>
<evidence type="ECO:0000313" key="6">
    <source>
        <dbReference type="EMBL" id="AOU96921.1"/>
    </source>
</evidence>
<evidence type="ECO:0000256" key="4">
    <source>
        <dbReference type="ARBA" id="ARBA00023186"/>
    </source>
</evidence>
<evidence type="ECO:0000256" key="1">
    <source>
        <dbReference type="ARBA" id="ARBA00022490"/>
    </source>
</evidence>
<dbReference type="Gene3D" id="3.90.1280.10">
    <property type="entry name" value="HSP33 redox switch-like"/>
    <property type="match status" value="1"/>
</dbReference>
<dbReference type="Gene3D" id="1.10.287.480">
    <property type="entry name" value="helix hairpin bin"/>
    <property type="match status" value="1"/>
</dbReference>
<dbReference type="InterPro" id="IPR016154">
    <property type="entry name" value="Heat_shock_Hsp33_C"/>
</dbReference>
<dbReference type="SUPFAM" id="SSF64397">
    <property type="entry name" value="Hsp33 domain"/>
    <property type="match status" value="1"/>
</dbReference>
<dbReference type="InterPro" id="IPR000397">
    <property type="entry name" value="Heat_shock_Hsp33"/>
</dbReference>
<name>A0A1D8IKL0_9GAMM</name>
<dbReference type="PIRSF" id="PIRSF005261">
    <property type="entry name" value="Heat_shock_Hsp33"/>
    <property type="match status" value="1"/>
</dbReference>
<dbReference type="RefSeq" id="WP_070077313.1">
    <property type="nucleotide sequence ID" value="NZ_CP017415.1"/>
</dbReference>
<dbReference type="CDD" id="cd00498">
    <property type="entry name" value="Hsp33"/>
    <property type="match status" value="1"/>
</dbReference>
<dbReference type="KEGG" id="aprs:BI364_01875"/>
<organism evidence="6 7">
    <name type="scientific">Acidihalobacter yilgarnensis</name>
    <dbReference type="NCBI Taxonomy" id="2819280"/>
    <lineage>
        <taxon>Bacteria</taxon>
        <taxon>Pseudomonadati</taxon>
        <taxon>Pseudomonadota</taxon>
        <taxon>Gammaproteobacteria</taxon>
        <taxon>Chromatiales</taxon>
        <taxon>Ectothiorhodospiraceae</taxon>
        <taxon>Acidihalobacter</taxon>
    </lineage>
</organism>
<keyword evidence="2" id="KW-0862">Zinc</keyword>